<evidence type="ECO:0000313" key="2">
    <source>
        <dbReference type="Proteomes" id="UP000621540"/>
    </source>
</evidence>
<comment type="caution">
    <text evidence="1">The sequence shown here is derived from an EMBL/GenBank/DDBJ whole genome shotgun (WGS) entry which is preliminary data.</text>
</comment>
<accession>A0ABR7I905</accession>
<protein>
    <submittedName>
        <fullName evidence="1">Uncharacterized protein</fullName>
    </submittedName>
</protein>
<sequence>MEEVPALELPKMREVRQFDSKLHMNGENAENFFEMERWFDKHFRHAFL</sequence>
<name>A0ABR7I905_9FIRM</name>
<dbReference type="EMBL" id="JACOQH010000003">
    <property type="protein sequence ID" value="MBC5753421.1"/>
    <property type="molecule type" value="Genomic_DNA"/>
</dbReference>
<gene>
    <name evidence="1" type="ORF">H8Z76_05165</name>
</gene>
<keyword evidence="2" id="KW-1185">Reference proteome</keyword>
<dbReference type="Proteomes" id="UP000621540">
    <property type="component" value="Unassembled WGS sequence"/>
</dbReference>
<reference evidence="1 2" key="1">
    <citation type="submission" date="2020-08" db="EMBL/GenBank/DDBJ databases">
        <title>Genome public.</title>
        <authorList>
            <person name="Liu C."/>
            <person name="Sun Q."/>
        </authorList>
    </citation>
    <scope>NUCLEOTIDE SEQUENCE [LARGE SCALE GENOMIC DNA]</scope>
    <source>
        <strain evidence="1 2">BX0805</strain>
    </source>
</reference>
<dbReference type="RefSeq" id="WP_186981857.1">
    <property type="nucleotide sequence ID" value="NZ_JACOQH010000003.1"/>
</dbReference>
<evidence type="ECO:0000313" key="1">
    <source>
        <dbReference type="EMBL" id="MBC5753421.1"/>
    </source>
</evidence>
<organism evidence="1 2">
    <name type="scientific">Roseburia yibonii</name>
    <dbReference type="NCBI Taxonomy" id="2763063"/>
    <lineage>
        <taxon>Bacteria</taxon>
        <taxon>Bacillati</taxon>
        <taxon>Bacillota</taxon>
        <taxon>Clostridia</taxon>
        <taxon>Lachnospirales</taxon>
        <taxon>Lachnospiraceae</taxon>
        <taxon>Roseburia</taxon>
    </lineage>
</organism>
<proteinExistence type="predicted"/>